<keyword evidence="3" id="KW-0010">Activator</keyword>
<dbReference type="PANTHER" id="PTHR11019">
    <property type="entry name" value="HTH-TYPE TRANSCRIPTIONAL REGULATOR NIMR"/>
    <property type="match status" value="1"/>
</dbReference>
<dbReference type="InterPro" id="IPR009057">
    <property type="entry name" value="Homeodomain-like_sf"/>
</dbReference>
<dbReference type="SUPFAM" id="SSF46689">
    <property type="entry name" value="Homeodomain-like"/>
    <property type="match status" value="1"/>
</dbReference>
<evidence type="ECO:0000313" key="6">
    <source>
        <dbReference type="EMBL" id="USG63077.1"/>
    </source>
</evidence>
<dbReference type="PRINTS" id="PR00032">
    <property type="entry name" value="HTHARAC"/>
</dbReference>
<keyword evidence="7" id="KW-1185">Reference proteome</keyword>
<sequence>MAKTIAPAEYKADDFLERPITLRAFDMEAGDNVAPHRHKWGQLAYASVGVMTVSTEDGRWMVPQERAVWIPPDISHSVQTNALLKFRSIHIAAAYSKRLTSQCRVIKVSPLLKALIFRAVDIPKNYNSNTADSRIMAVILDQIEEAEDAPLHLPMPTDTRLLRIAEILLSNPANTNSLEEFAKFSGASERTLARLFKKETGLTFGKWRQQRRLLAAISLLTEGQPVTNVALDLGYDSVSAFIAMFKTALGTTPSRYFSQNNS</sequence>
<evidence type="ECO:0000256" key="1">
    <source>
        <dbReference type="ARBA" id="ARBA00023015"/>
    </source>
</evidence>
<name>A0ABY4WAY3_9PROT</name>
<dbReference type="InterPro" id="IPR011051">
    <property type="entry name" value="RmlC_Cupin_sf"/>
</dbReference>
<proteinExistence type="predicted"/>
<dbReference type="RefSeq" id="WP_251937584.1">
    <property type="nucleotide sequence ID" value="NZ_CP098747.1"/>
</dbReference>
<evidence type="ECO:0000256" key="4">
    <source>
        <dbReference type="ARBA" id="ARBA00023163"/>
    </source>
</evidence>
<dbReference type="SUPFAM" id="SSF51182">
    <property type="entry name" value="RmlC-like cupins"/>
    <property type="match status" value="1"/>
</dbReference>
<dbReference type="PROSITE" id="PS00041">
    <property type="entry name" value="HTH_ARAC_FAMILY_1"/>
    <property type="match status" value="1"/>
</dbReference>
<dbReference type="Proteomes" id="UP001056291">
    <property type="component" value="Chromosome"/>
</dbReference>
<accession>A0ABY4WAY3</accession>
<keyword evidence="1" id="KW-0805">Transcription regulation</keyword>
<dbReference type="CDD" id="cd06124">
    <property type="entry name" value="cupin_NimR-like_N"/>
    <property type="match status" value="1"/>
</dbReference>
<gene>
    <name evidence="6" type="ORF">NBZ79_08800</name>
</gene>
<dbReference type="Gene3D" id="2.60.120.10">
    <property type="entry name" value="Jelly Rolls"/>
    <property type="match status" value="1"/>
</dbReference>
<protein>
    <submittedName>
        <fullName evidence="6">Helix-turn-helix transcriptional regulator</fullName>
    </submittedName>
</protein>
<dbReference type="InterPro" id="IPR018060">
    <property type="entry name" value="HTH_AraC"/>
</dbReference>
<dbReference type="InterPro" id="IPR014710">
    <property type="entry name" value="RmlC-like_jellyroll"/>
</dbReference>
<keyword evidence="4" id="KW-0804">Transcription</keyword>
<dbReference type="EMBL" id="CP098747">
    <property type="protein sequence ID" value="USG63077.1"/>
    <property type="molecule type" value="Genomic_DNA"/>
</dbReference>
<evidence type="ECO:0000256" key="3">
    <source>
        <dbReference type="ARBA" id="ARBA00023159"/>
    </source>
</evidence>
<evidence type="ECO:0000313" key="7">
    <source>
        <dbReference type="Proteomes" id="UP001056291"/>
    </source>
</evidence>
<evidence type="ECO:0000259" key="5">
    <source>
        <dbReference type="PROSITE" id="PS01124"/>
    </source>
</evidence>
<evidence type="ECO:0000256" key="2">
    <source>
        <dbReference type="ARBA" id="ARBA00023125"/>
    </source>
</evidence>
<dbReference type="Pfam" id="PF02311">
    <property type="entry name" value="AraC_binding"/>
    <property type="match status" value="1"/>
</dbReference>
<dbReference type="PANTHER" id="PTHR11019:SF159">
    <property type="entry name" value="TRANSCRIPTIONAL REGULATOR-RELATED"/>
    <property type="match status" value="1"/>
</dbReference>
<dbReference type="InterPro" id="IPR018062">
    <property type="entry name" value="HTH_AraC-typ_CS"/>
</dbReference>
<feature type="domain" description="HTH araC/xylS-type" evidence="5">
    <location>
        <begin position="162"/>
        <end position="259"/>
    </location>
</feature>
<organism evidence="6 7">
    <name type="scientific">Sneathiella marina</name>
    <dbReference type="NCBI Taxonomy" id="2950108"/>
    <lineage>
        <taxon>Bacteria</taxon>
        <taxon>Pseudomonadati</taxon>
        <taxon>Pseudomonadota</taxon>
        <taxon>Alphaproteobacteria</taxon>
        <taxon>Sneathiellales</taxon>
        <taxon>Sneathiellaceae</taxon>
        <taxon>Sneathiella</taxon>
    </lineage>
</organism>
<dbReference type="PROSITE" id="PS01124">
    <property type="entry name" value="HTH_ARAC_FAMILY_2"/>
    <property type="match status" value="1"/>
</dbReference>
<dbReference type="Gene3D" id="1.10.10.60">
    <property type="entry name" value="Homeodomain-like"/>
    <property type="match status" value="1"/>
</dbReference>
<dbReference type="SMART" id="SM00342">
    <property type="entry name" value="HTH_ARAC"/>
    <property type="match status" value="1"/>
</dbReference>
<dbReference type="InterPro" id="IPR003313">
    <property type="entry name" value="AraC-bd"/>
</dbReference>
<dbReference type="Pfam" id="PF12833">
    <property type="entry name" value="HTH_18"/>
    <property type="match status" value="1"/>
</dbReference>
<dbReference type="InterPro" id="IPR020449">
    <property type="entry name" value="Tscrpt_reg_AraC-type_HTH"/>
</dbReference>
<keyword evidence="2" id="KW-0238">DNA-binding</keyword>
<reference evidence="6" key="1">
    <citation type="submission" date="2022-06" db="EMBL/GenBank/DDBJ databases">
        <title>Sneathiella actinostolidae sp. nov., isolated from a sea anemonein the Western Pacific Ocean.</title>
        <authorList>
            <person name="Wei M.J."/>
        </authorList>
    </citation>
    <scope>NUCLEOTIDE SEQUENCE</scope>
    <source>
        <strain evidence="6">PHK-P5</strain>
    </source>
</reference>